<proteinExistence type="predicted"/>
<keyword evidence="1" id="KW-0695">RNA-directed DNA polymerase</keyword>
<keyword evidence="1" id="KW-0548">Nucleotidyltransferase</keyword>
<protein>
    <submittedName>
        <fullName evidence="1">Reverse transcriptase domain-containing protein</fullName>
    </submittedName>
</protein>
<dbReference type="PANTHER" id="PTHR47150">
    <property type="entry name" value="OS12G0169200 PROTEIN"/>
    <property type="match status" value="1"/>
</dbReference>
<dbReference type="InterPro" id="IPR006912">
    <property type="entry name" value="Harbinger_derived_prot"/>
</dbReference>
<comment type="caution">
    <text evidence="1">The sequence shown here is derived from an EMBL/GenBank/DDBJ whole genome shotgun (WGS) entry which is preliminary data.</text>
</comment>
<keyword evidence="1" id="KW-0808">Transferase</keyword>
<name>A0A699GR16_TANCI</name>
<dbReference type="EMBL" id="BKCJ010000088">
    <property type="protein sequence ID" value="GEU29656.1"/>
    <property type="molecule type" value="Genomic_DNA"/>
</dbReference>
<reference evidence="1" key="1">
    <citation type="journal article" date="2019" name="Sci. Rep.">
        <title>Draft genome of Tanacetum cinerariifolium, the natural source of mosquito coil.</title>
        <authorList>
            <person name="Yamashiro T."/>
            <person name="Shiraishi A."/>
            <person name="Satake H."/>
            <person name="Nakayama K."/>
        </authorList>
    </citation>
    <scope>NUCLEOTIDE SEQUENCE</scope>
</reference>
<dbReference type="Pfam" id="PF04827">
    <property type="entry name" value="Plant_tran"/>
    <property type="match status" value="1"/>
</dbReference>
<dbReference type="AlphaFoldDB" id="A0A699GR16"/>
<gene>
    <name evidence="1" type="ORF">Tci_001634</name>
</gene>
<organism evidence="1">
    <name type="scientific">Tanacetum cinerariifolium</name>
    <name type="common">Dalmatian daisy</name>
    <name type="synonym">Chrysanthemum cinerariifolium</name>
    <dbReference type="NCBI Taxonomy" id="118510"/>
    <lineage>
        <taxon>Eukaryota</taxon>
        <taxon>Viridiplantae</taxon>
        <taxon>Streptophyta</taxon>
        <taxon>Embryophyta</taxon>
        <taxon>Tracheophyta</taxon>
        <taxon>Spermatophyta</taxon>
        <taxon>Magnoliopsida</taxon>
        <taxon>eudicotyledons</taxon>
        <taxon>Gunneridae</taxon>
        <taxon>Pentapetalae</taxon>
        <taxon>asterids</taxon>
        <taxon>campanulids</taxon>
        <taxon>Asterales</taxon>
        <taxon>Asteraceae</taxon>
        <taxon>Asteroideae</taxon>
        <taxon>Anthemideae</taxon>
        <taxon>Anthemidinae</taxon>
        <taxon>Tanacetum</taxon>
    </lineage>
</organism>
<evidence type="ECO:0000313" key="1">
    <source>
        <dbReference type="EMBL" id="GEU29656.1"/>
    </source>
</evidence>
<sequence length="159" mass="17951">MARSLFNQMVNAVTDHDEYFYSNIDCTGREGISPLIKCTSAIRQLAYDVNASFLDEYMQIRKYARRDHGSNPFILLEAVASQDLWICHSFFSVAGSNNDIKVLYQSHLFNNLKTGQALEIPFVANGVSYPCGYYLVDGIYLELAPLVKSIPELANDDHK</sequence>
<dbReference type="GO" id="GO:0003964">
    <property type="term" value="F:RNA-directed DNA polymerase activity"/>
    <property type="evidence" value="ECO:0007669"/>
    <property type="project" value="UniProtKB-KW"/>
</dbReference>
<dbReference type="PANTHER" id="PTHR47150:SF6">
    <property type="entry name" value="OS01G0872900 PROTEIN"/>
    <property type="match status" value="1"/>
</dbReference>
<accession>A0A699GR16</accession>